<keyword evidence="2" id="KW-1185">Reference proteome</keyword>
<dbReference type="RefSeq" id="WP_185134687.1">
    <property type="nucleotide sequence ID" value="NZ_JACJVR010000015.1"/>
</dbReference>
<protein>
    <submittedName>
        <fullName evidence="1">Uncharacterized protein</fullName>
    </submittedName>
</protein>
<dbReference type="Proteomes" id="UP000553776">
    <property type="component" value="Unassembled WGS sequence"/>
</dbReference>
<reference evidence="1 2" key="1">
    <citation type="submission" date="2020-08" db="EMBL/GenBank/DDBJ databases">
        <title>Cohnella phylogeny.</title>
        <authorList>
            <person name="Dunlap C."/>
        </authorList>
    </citation>
    <scope>NUCLEOTIDE SEQUENCE [LARGE SCALE GENOMIC DNA]</scope>
    <source>
        <strain evidence="1 2">DSM 25239</strain>
    </source>
</reference>
<organism evidence="1 2">
    <name type="scientific">Cohnella xylanilytica</name>
    <dbReference type="NCBI Taxonomy" id="557555"/>
    <lineage>
        <taxon>Bacteria</taxon>
        <taxon>Bacillati</taxon>
        <taxon>Bacillota</taxon>
        <taxon>Bacilli</taxon>
        <taxon>Bacillales</taxon>
        <taxon>Paenibacillaceae</taxon>
        <taxon>Cohnella</taxon>
    </lineage>
</organism>
<gene>
    <name evidence="1" type="ORF">H7B90_04490</name>
</gene>
<evidence type="ECO:0000313" key="1">
    <source>
        <dbReference type="EMBL" id="MBB6690657.1"/>
    </source>
</evidence>
<dbReference type="AlphaFoldDB" id="A0A841TQN7"/>
<dbReference type="EMBL" id="JACJVR010000015">
    <property type="protein sequence ID" value="MBB6690657.1"/>
    <property type="molecule type" value="Genomic_DNA"/>
</dbReference>
<evidence type="ECO:0000313" key="2">
    <source>
        <dbReference type="Proteomes" id="UP000553776"/>
    </source>
</evidence>
<accession>A0A841TQN7</accession>
<sequence length="67" mass="7403">MLFEISHKFIRLPAVKPAMSARLGSSARSLPTELLAGILFGEFQARGVRSSQLGKQQVRRYCGVPSR</sequence>
<comment type="caution">
    <text evidence="1">The sequence shown here is derived from an EMBL/GenBank/DDBJ whole genome shotgun (WGS) entry which is preliminary data.</text>
</comment>
<name>A0A841TQN7_9BACL</name>
<proteinExistence type="predicted"/>